<proteinExistence type="inferred from homology"/>
<keyword evidence="3" id="KW-1003">Cell membrane</keyword>
<keyword evidence="6 7" id="KW-0472">Membrane</keyword>
<feature type="transmembrane region" description="Helical" evidence="7">
    <location>
        <begin position="190"/>
        <end position="212"/>
    </location>
</feature>
<dbReference type="Proteomes" id="UP000261166">
    <property type="component" value="Unassembled WGS sequence"/>
</dbReference>
<dbReference type="AlphaFoldDB" id="A0A3E3I799"/>
<comment type="caution">
    <text evidence="9">The sequence shown here is derived from an EMBL/GenBank/DDBJ whole genome shotgun (WGS) entry which is preliminary data.</text>
</comment>
<evidence type="ECO:0000256" key="5">
    <source>
        <dbReference type="ARBA" id="ARBA00022989"/>
    </source>
</evidence>
<dbReference type="InterPro" id="IPR035906">
    <property type="entry name" value="MetI-like_sf"/>
</dbReference>
<dbReference type="SUPFAM" id="SSF161098">
    <property type="entry name" value="MetI-like"/>
    <property type="match status" value="1"/>
</dbReference>
<name>A0A3E3I799_9FIRM</name>
<dbReference type="Gene3D" id="1.10.3720.10">
    <property type="entry name" value="MetI-like"/>
    <property type="match status" value="1"/>
</dbReference>
<dbReference type="Pfam" id="PF00528">
    <property type="entry name" value="BPD_transp_1"/>
    <property type="match status" value="1"/>
</dbReference>
<organism evidence="9 10">
    <name type="scientific">Eisenbergiella massiliensis</name>
    <dbReference type="NCBI Taxonomy" id="1720294"/>
    <lineage>
        <taxon>Bacteria</taxon>
        <taxon>Bacillati</taxon>
        <taxon>Bacillota</taxon>
        <taxon>Clostridia</taxon>
        <taxon>Lachnospirales</taxon>
        <taxon>Lachnospiraceae</taxon>
        <taxon>Eisenbergiella</taxon>
    </lineage>
</organism>
<dbReference type="PROSITE" id="PS50928">
    <property type="entry name" value="ABC_TM1"/>
    <property type="match status" value="1"/>
</dbReference>
<evidence type="ECO:0000313" key="9">
    <source>
        <dbReference type="EMBL" id="RGE61902.1"/>
    </source>
</evidence>
<dbReference type="GO" id="GO:0005886">
    <property type="term" value="C:plasma membrane"/>
    <property type="evidence" value="ECO:0007669"/>
    <property type="project" value="UniProtKB-SubCell"/>
</dbReference>
<evidence type="ECO:0000256" key="2">
    <source>
        <dbReference type="ARBA" id="ARBA00022448"/>
    </source>
</evidence>
<dbReference type="RefSeq" id="WP_025487638.1">
    <property type="nucleotide sequence ID" value="NZ_JBKVAZ010000023.1"/>
</dbReference>
<comment type="similarity">
    <text evidence="7">Belongs to the binding-protein-dependent transport system permease family.</text>
</comment>
<feature type="transmembrane region" description="Helical" evidence="7">
    <location>
        <begin position="21"/>
        <end position="42"/>
    </location>
</feature>
<feature type="transmembrane region" description="Helical" evidence="7">
    <location>
        <begin position="148"/>
        <end position="169"/>
    </location>
</feature>
<evidence type="ECO:0000259" key="8">
    <source>
        <dbReference type="PROSITE" id="PS50928"/>
    </source>
</evidence>
<evidence type="ECO:0000256" key="7">
    <source>
        <dbReference type="RuleBase" id="RU363032"/>
    </source>
</evidence>
<protein>
    <submittedName>
        <fullName evidence="9">Carbohydrate ABC transporter permease</fullName>
    </submittedName>
</protein>
<comment type="subcellular location">
    <subcellularLocation>
        <location evidence="1 7">Cell membrane</location>
        <topology evidence="1 7">Multi-pass membrane protein</topology>
    </subcellularLocation>
</comment>
<keyword evidence="4 7" id="KW-0812">Transmembrane</keyword>
<keyword evidence="2 7" id="KW-0813">Transport</keyword>
<dbReference type="PANTHER" id="PTHR43744">
    <property type="entry name" value="ABC TRANSPORTER PERMEASE PROTEIN MG189-RELATED-RELATED"/>
    <property type="match status" value="1"/>
</dbReference>
<evidence type="ECO:0000256" key="6">
    <source>
        <dbReference type="ARBA" id="ARBA00023136"/>
    </source>
</evidence>
<dbReference type="GO" id="GO:0055085">
    <property type="term" value="P:transmembrane transport"/>
    <property type="evidence" value="ECO:0007669"/>
    <property type="project" value="InterPro"/>
</dbReference>
<dbReference type="OrthoDB" id="157184at2"/>
<evidence type="ECO:0000256" key="3">
    <source>
        <dbReference type="ARBA" id="ARBA00022475"/>
    </source>
</evidence>
<evidence type="ECO:0000256" key="1">
    <source>
        <dbReference type="ARBA" id="ARBA00004651"/>
    </source>
</evidence>
<feature type="domain" description="ABC transmembrane type-1" evidence="8">
    <location>
        <begin position="82"/>
        <end position="293"/>
    </location>
</feature>
<dbReference type="InterPro" id="IPR000515">
    <property type="entry name" value="MetI-like"/>
</dbReference>
<feature type="transmembrane region" description="Helical" evidence="7">
    <location>
        <begin position="117"/>
        <end position="136"/>
    </location>
</feature>
<dbReference type="PANTHER" id="PTHR43744:SF9">
    <property type="entry name" value="POLYGALACTURONAN_RHAMNOGALACTURONAN TRANSPORT SYSTEM PERMEASE PROTEIN YTCP"/>
    <property type="match status" value="1"/>
</dbReference>
<dbReference type="EMBL" id="QVLU01000050">
    <property type="protein sequence ID" value="RGE61902.1"/>
    <property type="molecule type" value="Genomic_DNA"/>
</dbReference>
<accession>A0A3E3I799</accession>
<feature type="transmembrane region" description="Helical" evidence="7">
    <location>
        <begin position="274"/>
        <end position="293"/>
    </location>
</feature>
<feature type="transmembrane region" description="Helical" evidence="7">
    <location>
        <begin position="78"/>
        <end position="105"/>
    </location>
</feature>
<evidence type="ECO:0000313" key="10">
    <source>
        <dbReference type="Proteomes" id="UP000261166"/>
    </source>
</evidence>
<evidence type="ECO:0000256" key="4">
    <source>
        <dbReference type="ARBA" id="ARBA00022692"/>
    </source>
</evidence>
<reference evidence="9 10" key="1">
    <citation type="submission" date="2018-08" db="EMBL/GenBank/DDBJ databases">
        <title>A genome reference for cultivated species of the human gut microbiota.</title>
        <authorList>
            <person name="Zou Y."/>
            <person name="Xue W."/>
            <person name="Luo G."/>
        </authorList>
    </citation>
    <scope>NUCLEOTIDE SEQUENCE [LARGE SCALE GENOMIC DNA]</scope>
    <source>
        <strain evidence="9 10">AF26-4BH</strain>
    </source>
</reference>
<sequence length="308" mass="34558">MKALSIERGKKRSKEDVIFGVVNYTLFAVFTLICVYPFYYLIINSLSANDLSGNGSINFLPRQLHLENYKQVLQLKGLATAALVSVARTAIGTVCTVLASAFLGFMFTQEGMWKRKIWYRMLVVTMYFNAGLIPMFLTMQNLHLTNSFWVYIIPVIVQPFNIILVKTYMESIPKSLQEAAEMDGAGLMTVFIKIILPTATPILATIAIFAAVAQWNAFQDTLIYITDQKLYSLQYILYQYINQANSLATMVKNSSGGTNLNMAALATQQTPTSIRMTVSVIVVMPILFVYPMFQRYFVKGIMIGSVKG</sequence>
<dbReference type="CDD" id="cd06261">
    <property type="entry name" value="TM_PBP2"/>
    <property type="match status" value="1"/>
</dbReference>
<keyword evidence="5 7" id="KW-1133">Transmembrane helix</keyword>
<gene>
    <name evidence="9" type="ORF">DWY69_29100</name>
</gene>